<proteinExistence type="predicted"/>
<organism evidence="1 2">
    <name type="scientific">Corticicoccus populi</name>
    <dbReference type="NCBI Taxonomy" id="1812821"/>
    <lineage>
        <taxon>Bacteria</taxon>
        <taxon>Bacillati</taxon>
        <taxon>Bacillota</taxon>
        <taxon>Bacilli</taxon>
        <taxon>Bacillales</taxon>
        <taxon>Staphylococcaceae</taxon>
        <taxon>Corticicoccus</taxon>
    </lineage>
</organism>
<reference evidence="2" key="1">
    <citation type="journal article" date="2019" name="Int. J. Syst. Evol. Microbiol.">
        <title>The Global Catalogue of Microorganisms (GCM) 10K type strain sequencing project: providing services to taxonomists for standard genome sequencing and annotation.</title>
        <authorList>
            <consortium name="The Broad Institute Genomics Platform"/>
            <consortium name="The Broad Institute Genome Sequencing Center for Infectious Disease"/>
            <person name="Wu L."/>
            <person name="Ma J."/>
        </authorList>
    </citation>
    <scope>NUCLEOTIDE SEQUENCE [LARGE SCALE GENOMIC DNA]</scope>
    <source>
        <strain evidence="2">KCTC 33575</strain>
    </source>
</reference>
<dbReference type="EMBL" id="JBHUOQ010000001">
    <property type="protein sequence ID" value="MFD2830140.1"/>
    <property type="molecule type" value="Genomic_DNA"/>
</dbReference>
<sequence length="90" mass="10491">MFSLVEFCNSNMLKGTEEVFKRLEQAEGIDCVDYECTNNCGLCSKSFFALVDGELVSAKEPDKLEDKIYKRIERQQDKQDKLYDMFDDLK</sequence>
<keyword evidence="2" id="KW-1185">Reference proteome</keyword>
<gene>
    <name evidence="1" type="ORF">ACFSX4_06615</name>
</gene>
<evidence type="ECO:0000313" key="1">
    <source>
        <dbReference type="EMBL" id="MFD2830140.1"/>
    </source>
</evidence>
<evidence type="ECO:0000313" key="2">
    <source>
        <dbReference type="Proteomes" id="UP001597519"/>
    </source>
</evidence>
<comment type="caution">
    <text evidence="1">The sequence shown here is derived from an EMBL/GenBank/DDBJ whole genome shotgun (WGS) entry which is preliminary data.</text>
</comment>
<dbReference type="Pfam" id="PF07293">
    <property type="entry name" value="DUF1450"/>
    <property type="match status" value="1"/>
</dbReference>
<dbReference type="Proteomes" id="UP001597519">
    <property type="component" value="Unassembled WGS sequence"/>
</dbReference>
<accession>A0ABW5WW80</accession>
<protein>
    <submittedName>
        <fullName evidence="1">YuzB family protein</fullName>
    </submittedName>
</protein>
<name>A0ABW5WW80_9STAP</name>
<dbReference type="RefSeq" id="WP_377772784.1">
    <property type="nucleotide sequence ID" value="NZ_JBHUOQ010000001.1"/>
</dbReference>
<dbReference type="InterPro" id="IPR009910">
    <property type="entry name" value="DUF1450"/>
</dbReference>